<dbReference type="SUPFAM" id="SSF53062">
    <property type="entry name" value="PTS system fructose IIA component-like"/>
    <property type="match status" value="1"/>
</dbReference>
<evidence type="ECO:0000256" key="2">
    <source>
        <dbReference type="ARBA" id="ARBA00022448"/>
    </source>
</evidence>
<dbReference type="PANTHER" id="PTHR33799">
    <property type="entry name" value="PTS PERMEASE-RELATED-RELATED"/>
    <property type="match status" value="1"/>
</dbReference>
<proteinExistence type="predicted"/>
<evidence type="ECO:0000256" key="5">
    <source>
        <dbReference type="ARBA" id="ARBA00022679"/>
    </source>
</evidence>
<dbReference type="CDD" id="cd00006">
    <property type="entry name" value="PTS_IIA_man"/>
    <property type="match status" value="1"/>
</dbReference>
<gene>
    <name evidence="9" type="ORF">DOK76_07870</name>
</gene>
<accession>A0ABS3HT97</accession>
<dbReference type="PROSITE" id="PS51096">
    <property type="entry name" value="PTS_EIIA_TYPE_4"/>
    <property type="match status" value="1"/>
</dbReference>
<keyword evidence="4 9" id="KW-0762">Sugar transport</keyword>
<keyword evidence="10" id="KW-1185">Reference proteome</keyword>
<dbReference type="Gene3D" id="3.40.50.510">
    <property type="entry name" value="Phosphotransferase system, mannose-type IIA component"/>
    <property type="match status" value="1"/>
</dbReference>
<keyword evidence="6" id="KW-0598">Phosphotransferase system</keyword>
<dbReference type="EMBL" id="JAFLVX010000019">
    <property type="protein sequence ID" value="MBO0476983.1"/>
    <property type="molecule type" value="Genomic_DNA"/>
</dbReference>
<evidence type="ECO:0000259" key="8">
    <source>
        <dbReference type="PROSITE" id="PS51096"/>
    </source>
</evidence>
<dbReference type="Proteomes" id="UP000664857">
    <property type="component" value="Unassembled WGS sequence"/>
</dbReference>
<dbReference type="InterPro" id="IPR033887">
    <property type="entry name" value="PTS_IIA_man"/>
</dbReference>
<dbReference type="PANTHER" id="PTHR33799:SF1">
    <property type="entry name" value="PTS SYSTEM MANNOSE-SPECIFIC EIIAB COMPONENT-RELATED"/>
    <property type="match status" value="1"/>
</dbReference>
<evidence type="ECO:0000256" key="7">
    <source>
        <dbReference type="ARBA" id="ARBA00022777"/>
    </source>
</evidence>
<evidence type="ECO:0000313" key="10">
    <source>
        <dbReference type="Proteomes" id="UP000664857"/>
    </source>
</evidence>
<keyword evidence="7" id="KW-0418">Kinase</keyword>
<dbReference type="Pfam" id="PF03610">
    <property type="entry name" value="EIIA-man"/>
    <property type="match status" value="1"/>
</dbReference>
<dbReference type="InterPro" id="IPR004701">
    <property type="entry name" value="PTS_EIIA_man-typ"/>
</dbReference>
<evidence type="ECO:0000256" key="1">
    <source>
        <dbReference type="ARBA" id="ARBA00004496"/>
    </source>
</evidence>
<keyword evidence="2" id="KW-0813">Transport</keyword>
<dbReference type="InterPro" id="IPR036662">
    <property type="entry name" value="PTS_EIIA_man-typ_sf"/>
</dbReference>
<protein>
    <submittedName>
        <fullName evidence="9">PTS sugar transporter subunit IIA</fullName>
    </submittedName>
</protein>
<evidence type="ECO:0000256" key="4">
    <source>
        <dbReference type="ARBA" id="ARBA00022597"/>
    </source>
</evidence>
<reference evidence="9 10" key="1">
    <citation type="submission" date="2021-03" db="EMBL/GenBank/DDBJ databases">
        <title>Enterococcal diversity collection.</title>
        <authorList>
            <person name="Gilmore M.S."/>
            <person name="Schwartzman J."/>
            <person name="Van Tyne D."/>
            <person name="Martin M."/>
            <person name="Earl A.M."/>
            <person name="Manson A.L."/>
            <person name="Straub T."/>
            <person name="Salamzade R."/>
            <person name="Saavedra J."/>
            <person name="Lebreton F."/>
            <person name="Prichula J."/>
            <person name="Schaufler K."/>
            <person name="Gaca A."/>
            <person name="Sgardioli B."/>
            <person name="Wagenaar J."/>
            <person name="Strong T."/>
        </authorList>
    </citation>
    <scope>NUCLEOTIDE SEQUENCE [LARGE SCALE GENOMIC DNA]</scope>
    <source>
        <strain evidence="9 10">DIV0080</strain>
    </source>
</reference>
<evidence type="ECO:0000256" key="6">
    <source>
        <dbReference type="ARBA" id="ARBA00022683"/>
    </source>
</evidence>
<sequence>MMKKIILASHGHFSTELKNSVEMIMGEQETILIISLLPDEGEDDFNEKWEALIQPEEDYTIFVDLLGGTPCNLISKWVMLNNKNYDIYSGMNLPMVIQAINNQYLGEMAGDLVTQTKESIVYVNDRLN</sequence>
<comment type="subcellular location">
    <subcellularLocation>
        <location evidence="1">Cytoplasm</location>
    </subcellularLocation>
</comment>
<evidence type="ECO:0000256" key="3">
    <source>
        <dbReference type="ARBA" id="ARBA00022490"/>
    </source>
</evidence>
<dbReference type="RefSeq" id="WP_206966540.1">
    <property type="nucleotide sequence ID" value="NZ_JAFLVX010000019.1"/>
</dbReference>
<name>A0ABS3HT97_9ENTE</name>
<keyword evidence="5" id="KW-0808">Transferase</keyword>
<feature type="domain" description="PTS EIIA type-4" evidence="8">
    <location>
        <begin position="2"/>
        <end position="120"/>
    </location>
</feature>
<evidence type="ECO:0000313" key="9">
    <source>
        <dbReference type="EMBL" id="MBO0476983.1"/>
    </source>
</evidence>
<dbReference type="InterPro" id="IPR051471">
    <property type="entry name" value="Bacterial_PTS_sugar_comp"/>
</dbReference>
<organism evidence="9 10">
    <name type="scientific">Candidatus Vagococcus giribetii</name>
    <dbReference type="NCBI Taxonomy" id="2230876"/>
    <lineage>
        <taxon>Bacteria</taxon>
        <taxon>Bacillati</taxon>
        <taxon>Bacillota</taxon>
        <taxon>Bacilli</taxon>
        <taxon>Lactobacillales</taxon>
        <taxon>Enterococcaceae</taxon>
        <taxon>Vagococcus</taxon>
    </lineage>
</organism>
<keyword evidence="3" id="KW-0963">Cytoplasm</keyword>
<comment type="caution">
    <text evidence="9">The sequence shown here is derived from an EMBL/GenBank/DDBJ whole genome shotgun (WGS) entry which is preliminary data.</text>
</comment>